<accession>A0A0S7EKL5</accession>
<proteinExistence type="predicted"/>
<dbReference type="InterPro" id="IPR036709">
    <property type="entry name" value="Autotransporte_beta_dom_sf"/>
</dbReference>
<reference evidence="1 2" key="1">
    <citation type="journal article" date="2016" name="J. Zhejiang Univ. Sci. B">
        <title>Antibiotic resistance mechanisms of Myroides sp.</title>
        <authorList>
            <person name="Hu S."/>
            <person name="Yuan S."/>
            <person name="Qu H."/>
            <person name="Jiang T."/>
            <person name="Zhou Y."/>
            <person name="Wang M."/>
            <person name="Ming D."/>
        </authorList>
    </citation>
    <scope>NUCLEOTIDE SEQUENCE [LARGE SCALE GENOMIC DNA]</scope>
    <source>
        <strain evidence="1 2">PR63039</strain>
    </source>
</reference>
<dbReference type="Proteomes" id="UP000069030">
    <property type="component" value="Chromosome"/>
</dbReference>
<organism evidence="1 2">
    <name type="scientific">Myroides odoratimimus</name>
    <dbReference type="NCBI Taxonomy" id="76832"/>
    <lineage>
        <taxon>Bacteria</taxon>
        <taxon>Pseudomonadati</taxon>
        <taxon>Bacteroidota</taxon>
        <taxon>Flavobacteriia</taxon>
        <taxon>Flavobacteriales</taxon>
        <taxon>Flavobacteriaceae</taxon>
        <taxon>Myroides</taxon>
    </lineage>
</organism>
<dbReference type="Gene3D" id="2.40.128.90">
    <property type="entry name" value="OMPT-like"/>
    <property type="match status" value="1"/>
</dbReference>
<gene>
    <name evidence="1" type="ORF">AS202_18300</name>
</gene>
<dbReference type="KEGG" id="mod:AS202_18300"/>
<dbReference type="InterPro" id="IPR035163">
    <property type="entry name" value="Pom"/>
</dbReference>
<dbReference type="Pfam" id="PF17251">
    <property type="entry name" value="Pom"/>
    <property type="match status" value="1"/>
</dbReference>
<name>A0A0S7EKL5_9FLAO</name>
<evidence type="ECO:0000313" key="1">
    <source>
        <dbReference type="EMBL" id="ALU27981.1"/>
    </source>
</evidence>
<dbReference type="AlphaFoldDB" id="A0A0S7EKL5"/>
<evidence type="ECO:0000313" key="2">
    <source>
        <dbReference type="Proteomes" id="UP000069030"/>
    </source>
</evidence>
<dbReference type="RefSeq" id="WP_006258128.1">
    <property type="nucleotide sequence ID" value="NZ_CP013690.1"/>
</dbReference>
<dbReference type="InterPro" id="IPR053724">
    <property type="entry name" value="OMP_A26_sf"/>
</dbReference>
<dbReference type="EMBL" id="CP013690">
    <property type="protein sequence ID" value="ALU27981.1"/>
    <property type="molecule type" value="Genomic_DNA"/>
</dbReference>
<dbReference type="SUPFAM" id="SSF103515">
    <property type="entry name" value="Autotransporter"/>
    <property type="match status" value="1"/>
</dbReference>
<protein>
    <submittedName>
        <fullName evidence="1">Uncharacterized protein</fullName>
    </submittedName>
</protein>
<sequence>MTMNKSYFLLLFCILPFLIQAQAKRQPSSISPYVNWSEENLNWNIAGNEQGQYPNVLSELDWRDLRGPSVGVESVISLSSKFRLKTDLNYKEITRGTVKDTDYAGDNRFLKTSELDLQADKGHSFYTRIELSYLLWSNHHFYFNTHIGYYGAYQTLYMLDGDVPLIEGKKLNSTYKPQSHGVIMGLETNFIHQNWNVDFDISAIYLPSYTAKATWNLREELRQPTSFKHKSKGVGWRTGLHIGYQLTQRIQPFFSVHYTHTKINKGTDKLFKANGTTHTAQLNEVHSNSLSIGLGVKVFLDSL</sequence>